<reference evidence="2" key="1">
    <citation type="submission" date="2019-03" db="EMBL/GenBank/DDBJ databases">
        <title>Evidence of extensive intraspecific noncoding reshuffling in a 169kb mitochondrial genome of basidiomycete fungus.</title>
        <authorList>
            <person name="Lee H.-H."/>
            <person name="Ke H.-M."/>
            <person name="Lin C.-Y.I."/>
            <person name="Lee T.J."/>
            <person name="Chung C.-L."/>
            <person name="Tsai I.J."/>
        </authorList>
    </citation>
    <scope>NUCLEOTIDE SEQUENCE</scope>
    <source>
        <strain evidence="2">MF3/22</strain>
    </source>
</reference>
<keyword evidence="2" id="KW-0496">Mitochondrion</keyword>
<geneLocation type="mitochondrion" evidence="2"/>
<feature type="transmembrane region" description="Helical" evidence="1">
    <location>
        <begin position="26"/>
        <end position="44"/>
    </location>
</feature>
<feature type="transmembrane region" description="Helical" evidence="1">
    <location>
        <begin position="56"/>
        <end position="77"/>
    </location>
</feature>
<accession>A0A5B9RCC6</accession>
<dbReference type="AlphaFoldDB" id="A0A5B9RCC6"/>
<keyword evidence="1" id="KW-1133">Transmembrane helix</keyword>
<protein>
    <submittedName>
        <fullName evidence="2">Uncharacterized protein</fullName>
    </submittedName>
</protein>
<evidence type="ECO:0000313" key="2">
    <source>
        <dbReference type="EMBL" id="QEG57043.1"/>
    </source>
</evidence>
<gene>
    <name evidence="2" type="ORF">Fomme_000047</name>
</gene>
<keyword evidence="1" id="KW-0812">Transmembrane</keyword>
<evidence type="ECO:0000256" key="1">
    <source>
        <dbReference type="SAM" id="Phobius"/>
    </source>
</evidence>
<proteinExistence type="predicted"/>
<name>A0A5B9RCC6_9AGAM</name>
<dbReference type="EMBL" id="MK623258">
    <property type="protein sequence ID" value="QEG57043.1"/>
    <property type="molecule type" value="Genomic_DNA"/>
</dbReference>
<organism evidence="2">
    <name type="scientific">Fomitiporia mediterranea</name>
    <dbReference type="NCBI Taxonomy" id="208960"/>
    <lineage>
        <taxon>Eukaryota</taxon>
        <taxon>Fungi</taxon>
        <taxon>Dikarya</taxon>
        <taxon>Basidiomycota</taxon>
        <taxon>Agaricomycotina</taxon>
        <taxon>Agaricomycetes</taxon>
        <taxon>Hymenochaetales</taxon>
        <taxon>Hymenochaetaceae</taxon>
        <taxon>Fomitiporia</taxon>
    </lineage>
</organism>
<sequence length="274" mass="31465">MRGRTNQQQQSNFTIFSNSLASNRPSPFFVVAKLIFTPIINLLGFPQSLKPVLSGFWGVLSTIIAVHGIFPTIRVIWGLNRVIRSNRPLETLEIYGPDAAAYIIDHFRPVWSEILSTRLGLSTFSGMVLSSTIFYALKPIAFRLVRWLFTIICSSMGILWTDSLRNIEFLFNYASSVRNFLKDLIGFEFPLPKELTENLPSYKKIGIYIASIFSIGFLVIGLDFWNENIFHYIPYSEIILKFYYDTFYYTLFIPITYSIRIGKAIINVFRNGGL</sequence>
<keyword evidence="1" id="KW-0472">Membrane</keyword>
<feature type="transmembrane region" description="Helical" evidence="1">
    <location>
        <begin position="246"/>
        <end position="266"/>
    </location>
</feature>
<feature type="transmembrane region" description="Helical" evidence="1">
    <location>
        <begin position="205"/>
        <end position="225"/>
    </location>
</feature>